<dbReference type="GO" id="GO:0005507">
    <property type="term" value="F:copper ion binding"/>
    <property type="evidence" value="ECO:0007669"/>
    <property type="project" value="InterPro"/>
</dbReference>
<proteinExistence type="inferred from homology"/>
<protein>
    <recommendedName>
        <fullName evidence="3">Plastocyanin-like domain-containing protein</fullName>
    </recommendedName>
</protein>
<dbReference type="PANTHER" id="PTHR11709">
    <property type="entry name" value="MULTI-COPPER OXIDASE"/>
    <property type="match status" value="1"/>
</dbReference>
<dbReference type="InterPro" id="IPR045087">
    <property type="entry name" value="Cu-oxidase_fam"/>
</dbReference>
<dbReference type="STRING" id="155417.A0A4Q4STG5"/>
<keyword evidence="5" id="KW-1185">Reference proteome</keyword>
<dbReference type="EMBL" id="QJNU01001160">
    <property type="protein sequence ID" value="RYO78833.1"/>
    <property type="molecule type" value="Genomic_DNA"/>
</dbReference>
<dbReference type="Pfam" id="PF07731">
    <property type="entry name" value="Cu-oxidase_2"/>
    <property type="match status" value="1"/>
</dbReference>
<comment type="caution">
    <text evidence="4">The sequence shown here is derived from an EMBL/GenBank/DDBJ whole genome shotgun (WGS) entry which is preliminary data.</text>
</comment>
<dbReference type="GO" id="GO:0016491">
    <property type="term" value="F:oxidoreductase activity"/>
    <property type="evidence" value="ECO:0007669"/>
    <property type="project" value="InterPro"/>
</dbReference>
<dbReference type="AlphaFoldDB" id="A0A4Q4STG5"/>
<dbReference type="OrthoDB" id="10255118at2759"/>
<feature type="domain" description="Plastocyanin-like" evidence="3">
    <location>
        <begin position="36"/>
        <end position="122"/>
    </location>
</feature>
<dbReference type="PANTHER" id="PTHR11709:SF361">
    <property type="entry name" value="IRON TRANSPORT MULTICOPPER OXIDASE FET3"/>
    <property type="match status" value="1"/>
</dbReference>
<organism evidence="4 5">
    <name type="scientific">Monosporascus ibericus</name>
    <dbReference type="NCBI Taxonomy" id="155417"/>
    <lineage>
        <taxon>Eukaryota</taxon>
        <taxon>Fungi</taxon>
        <taxon>Dikarya</taxon>
        <taxon>Ascomycota</taxon>
        <taxon>Pezizomycotina</taxon>
        <taxon>Sordariomycetes</taxon>
        <taxon>Xylariomycetidae</taxon>
        <taxon>Xylariales</taxon>
        <taxon>Xylariales incertae sedis</taxon>
        <taxon>Monosporascus</taxon>
    </lineage>
</organism>
<sequence>MSAPSIVPLPSIQDQMHMSEPLADKRAATILHEGCHTFQIVGWGRGLFGESSKGEEDGDGGGATGTTWNLENPMRRDTVTVPAFSHVVIRFVADNPGLWALHCHVAWHMEGGRFVSLAERPGDLVELVDKMDPETRRLSQSFCGMRGDQQASGADDGEPA</sequence>
<evidence type="ECO:0000259" key="3">
    <source>
        <dbReference type="Pfam" id="PF07731"/>
    </source>
</evidence>
<dbReference type="InterPro" id="IPR011706">
    <property type="entry name" value="Cu-oxidase_C"/>
</dbReference>
<evidence type="ECO:0000313" key="4">
    <source>
        <dbReference type="EMBL" id="RYO78833.1"/>
    </source>
</evidence>
<name>A0A4Q4STG5_9PEZI</name>
<comment type="similarity">
    <text evidence="1">Belongs to the multicopper oxidase family.</text>
</comment>
<gene>
    <name evidence="4" type="ORF">DL764_010084</name>
</gene>
<dbReference type="SUPFAM" id="SSF49503">
    <property type="entry name" value="Cupredoxins"/>
    <property type="match status" value="1"/>
</dbReference>
<dbReference type="Proteomes" id="UP000293360">
    <property type="component" value="Unassembled WGS sequence"/>
</dbReference>
<evidence type="ECO:0000256" key="2">
    <source>
        <dbReference type="SAM" id="MobiDB-lite"/>
    </source>
</evidence>
<reference evidence="4 5" key="1">
    <citation type="submission" date="2018-06" db="EMBL/GenBank/DDBJ databases">
        <title>Complete Genomes of Monosporascus.</title>
        <authorList>
            <person name="Robinson A.J."/>
            <person name="Natvig D.O."/>
        </authorList>
    </citation>
    <scope>NUCLEOTIDE SEQUENCE [LARGE SCALE GENOMIC DNA]</scope>
    <source>
        <strain evidence="4 5">CBS 110550</strain>
    </source>
</reference>
<dbReference type="Gene3D" id="2.60.40.420">
    <property type="entry name" value="Cupredoxins - blue copper proteins"/>
    <property type="match status" value="1"/>
</dbReference>
<accession>A0A4Q4STG5</accession>
<evidence type="ECO:0000256" key="1">
    <source>
        <dbReference type="ARBA" id="ARBA00010609"/>
    </source>
</evidence>
<evidence type="ECO:0000313" key="5">
    <source>
        <dbReference type="Proteomes" id="UP000293360"/>
    </source>
</evidence>
<feature type="region of interest" description="Disordered" evidence="2">
    <location>
        <begin position="49"/>
        <end position="70"/>
    </location>
</feature>
<dbReference type="InterPro" id="IPR008972">
    <property type="entry name" value="Cupredoxin"/>
</dbReference>